<dbReference type="Proteomes" id="UP000800040">
    <property type="component" value="Unassembled WGS sequence"/>
</dbReference>
<accession>A0A6A5KHW7</accession>
<protein>
    <submittedName>
        <fullName evidence="1">Uncharacterized protein</fullName>
    </submittedName>
</protein>
<organism evidence="1 2">
    <name type="scientific">Decorospora gaudefroyi</name>
    <dbReference type="NCBI Taxonomy" id="184978"/>
    <lineage>
        <taxon>Eukaryota</taxon>
        <taxon>Fungi</taxon>
        <taxon>Dikarya</taxon>
        <taxon>Ascomycota</taxon>
        <taxon>Pezizomycotina</taxon>
        <taxon>Dothideomycetes</taxon>
        <taxon>Pleosporomycetidae</taxon>
        <taxon>Pleosporales</taxon>
        <taxon>Pleosporineae</taxon>
        <taxon>Pleosporaceae</taxon>
        <taxon>Decorospora</taxon>
    </lineage>
</organism>
<sequence length="170" mass="17372">MMLVLRQDPGLGTDLPRRAAVVANLTAARALGTIALLVSGKATAEAGTFIASTTVVVVSVVGSGRGKATARAPAVATRAPAVVARGSRLVEGVAGIGTVPGRVVVLGLLQFGTLLGFSCAVLLGVLVCRPVLGGELAVTELTESQARNVLLRPRVRIGRQHARVATRHDE</sequence>
<dbReference type="AlphaFoldDB" id="A0A6A5KHW7"/>
<dbReference type="EMBL" id="ML975283">
    <property type="protein sequence ID" value="KAF1835710.1"/>
    <property type="molecule type" value="Genomic_DNA"/>
</dbReference>
<evidence type="ECO:0000313" key="2">
    <source>
        <dbReference type="Proteomes" id="UP000800040"/>
    </source>
</evidence>
<name>A0A6A5KHW7_9PLEO</name>
<reference evidence="1" key="1">
    <citation type="submission" date="2020-01" db="EMBL/GenBank/DDBJ databases">
        <authorList>
            <consortium name="DOE Joint Genome Institute"/>
            <person name="Haridas S."/>
            <person name="Albert R."/>
            <person name="Binder M."/>
            <person name="Bloem J."/>
            <person name="Labutti K."/>
            <person name="Salamov A."/>
            <person name="Andreopoulos B."/>
            <person name="Baker S.E."/>
            <person name="Barry K."/>
            <person name="Bills G."/>
            <person name="Bluhm B.H."/>
            <person name="Cannon C."/>
            <person name="Castanera R."/>
            <person name="Culley D.E."/>
            <person name="Daum C."/>
            <person name="Ezra D."/>
            <person name="Gonzalez J.B."/>
            <person name="Henrissat B."/>
            <person name="Kuo A."/>
            <person name="Liang C."/>
            <person name="Lipzen A."/>
            <person name="Lutzoni F."/>
            <person name="Magnuson J."/>
            <person name="Mondo S."/>
            <person name="Nolan M."/>
            <person name="Ohm R."/>
            <person name="Pangilinan J."/>
            <person name="Park H.-J."/>
            <person name="Ramirez L."/>
            <person name="Alfaro M."/>
            <person name="Sun H."/>
            <person name="Tritt A."/>
            <person name="Yoshinaga Y."/>
            <person name="Zwiers L.-H."/>
            <person name="Turgeon B.G."/>
            <person name="Goodwin S.B."/>
            <person name="Spatafora J.W."/>
            <person name="Crous P.W."/>
            <person name="Grigoriev I.V."/>
        </authorList>
    </citation>
    <scope>NUCLEOTIDE SEQUENCE</scope>
    <source>
        <strain evidence="1">P77</strain>
    </source>
</reference>
<gene>
    <name evidence="1" type="ORF">BDW02DRAFT_277714</name>
</gene>
<proteinExistence type="predicted"/>
<evidence type="ECO:0000313" key="1">
    <source>
        <dbReference type="EMBL" id="KAF1835710.1"/>
    </source>
</evidence>
<keyword evidence="2" id="KW-1185">Reference proteome</keyword>